<dbReference type="InterPro" id="IPR025139">
    <property type="entry name" value="DUF4062"/>
</dbReference>
<gene>
    <name evidence="4" type="ORF">HOLleu_22516</name>
</gene>
<feature type="region of interest" description="Disordered" evidence="2">
    <location>
        <begin position="1075"/>
        <end position="1163"/>
    </location>
</feature>
<feature type="domain" description="FBA" evidence="3">
    <location>
        <begin position="667"/>
        <end position="846"/>
    </location>
</feature>
<keyword evidence="1" id="KW-0677">Repeat</keyword>
<evidence type="ECO:0000259" key="3">
    <source>
        <dbReference type="PROSITE" id="PS51114"/>
    </source>
</evidence>
<comment type="caution">
    <text evidence="4">The sequence shown here is derived from an EMBL/GenBank/DDBJ whole genome shotgun (WGS) entry which is preliminary data.</text>
</comment>
<sequence length="1780" mass="198836">MGTKVSKQQGPTATKKVKVATAFNLVAKQAHAKRLNVQTFSTGGAKPLKKLDLSLPPQSKPPPFIANHACLEGSASCGFPIASYIETNFNINAGYGGGTALALLSRRKSDTEAANLFMVRCGVDGNIFEVKSVAKLGTHNIYDNDEVHTDGNGNLLLLPRFGFSHGMVLSNIATQGHCGCGVYLVIPKSKNVSLGISARGGQSSMSLLVICSNPSQKNPTSQIYLVQLRQNGQEPDCTVISGQGNTWQFKANSEDTLCVQGPSGSVVTMFSNHSEVLKSASNVQGFGKVLHTEASDGTRPTILLQDINKYMGYTLLVLCSYSFGRTDTTSGLYHITLARNGTTCHFVSGMSSSLSSPQVWTVATEGGNLVIYGPTGPNRYAFLSNILEDVGSLDERCFQTSCLATGDELAVTGSLVPVGDDLKDLRGWINKPCKIKVMLSERTVGVLEIEDLLEQPDGRVGFKVELSDEDRLPGWKLFRAFAVFPDQDDSEILVELGGSPQEKIIQPPGVHYAVNFGGPTYQALNGIVFQDTVKLFKSHPEKGLQRLTKFGHYVSPNSNLHAKVSNTYDTYIYGTHSSNHPGFVETSDFDIVAQVEAIKEVVPGFTAKVVTVPVTVTNGNIHISFGTAGNSPGTRPSGLVVHDDTYKEILPSPEELEEEQKEKSLLADKLVPLDRTFAHKEIKIAGWSSNLLENSTGQNGDLSHWDYAGDWVVRDGGDGVETKFVSSYMQCVKHQEIDLTKLFSEKHLDSAPEIQVSESFHQGCNNGGYYSLTATLMDYNGATIASKSTGVQGSMTTSDWVRELHTFTDYGPGVRLVAIETTGKDDKFWQGHFGPYASAACIRVKSEVVAATGDEYADVHWGSPEECSHQIDGLVKGLQSKYSDELQELKQTHDKNDSEKEIRVNFAGGEEPSRTVPVDKSKKKKREIRVFVSSTFRDFVEEREILIKKAFRELNRLCLDRGVFFTYVDLRWGITEKQTKNGQTISICLREIDKCRPYFICLLGDRFGWNQRKKKLDKTLDKSYNYAIENYKDFDWLEDFRFDTSVTKLEILHGALRSGDKSQGNTDRVFFYLREPRLTRDELPPPPPEAENDDEDEEDAKEDEGRTSHGGGGDEASGSKEDAKEEVESGKDEKSSKEEKPKSSGENQWHFDQQQSLREKVKSSGLPVREFKTAEDGCALIKEDLERCVNEDFPPGTEMSALEREREAHLAFAEVRRRIYIGREEYFKSIDDYFVGTPDVPLVVLGESGSGKSALVANWCGRYQEKHPEDFMFMHFIGSSAESANYLNILRRLYEEMKAHFQLSVDIPSSDRNLVLDLPSWLSMAGRLSRCVIVLDALNQLDSGSGSADDEQELKWLPKEFPPNVVFLLSTLPGKALEAVEAAEWPTFRVEPLNANEKEEIIDGYMHLYGKTLTSEQKALIIEANQSCNPLYLKALLDEVRMYGSFTQLTTAIKSYLAASNAGDLFVKILERFEVDFEQGSPSRPYLVRDATTAIWCSHRGMSEQELLNFLKVPSGVWSPFYLSLEENLVNRNGIVNFFHDHLRQAVERKYLPTAAAKQEAFLKLANFFNSQDIDDRYADEVPFLLAQAKEYHRLRGTILNIAVFERLMKTEDGKFQLIKSWRLLGGFEQVEEAYLNVLHKSEQWEQAMDKATLVRCMAGFFMQLGLLNGARLLFMRLLKELELRYTESHAVIVQHHAKYERKRCCNYPDVIDVLIELGTVSRKLGNLDLALKYLEDALSRLTHVRTPLQKLQFVKALIGTRYDRNKCFNPVFIPLCFIK</sequence>
<dbReference type="SUPFAM" id="SSF52540">
    <property type="entry name" value="P-loop containing nucleoside triphosphate hydrolases"/>
    <property type="match status" value="1"/>
</dbReference>
<evidence type="ECO:0000313" key="5">
    <source>
        <dbReference type="Proteomes" id="UP001152320"/>
    </source>
</evidence>
<protein>
    <recommendedName>
        <fullName evidence="3">FBA domain-containing protein</fullName>
    </recommendedName>
</protein>
<dbReference type="Gene3D" id="2.60.120.260">
    <property type="entry name" value="Galactose-binding domain-like"/>
    <property type="match status" value="1"/>
</dbReference>
<dbReference type="Pfam" id="PF05729">
    <property type="entry name" value="NACHT"/>
    <property type="match status" value="1"/>
</dbReference>
<evidence type="ECO:0000256" key="1">
    <source>
        <dbReference type="ARBA" id="ARBA00022737"/>
    </source>
</evidence>
<dbReference type="Proteomes" id="UP001152320">
    <property type="component" value="Chromosome 10"/>
</dbReference>
<dbReference type="SMART" id="SM01198">
    <property type="entry name" value="FBA"/>
    <property type="match status" value="1"/>
</dbReference>
<dbReference type="Pfam" id="PF04300">
    <property type="entry name" value="FBA"/>
    <property type="match status" value="1"/>
</dbReference>
<dbReference type="InterPro" id="IPR007397">
    <property type="entry name" value="F-box-assoc_dom"/>
</dbReference>
<reference evidence="4" key="1">
    <citation type="submission" date="2021-10" db="EMBL/GenBank/DDBJ databases">
        <title>Tropical sea cucumber genome reveals ecological adaptation and Cuvierian tubules defense mechanism.</title>
        <authorList>
            <person name="Chen T."/>
        </authorList>
    </citation>
    <scope>NUCLEOTIDE SEQUENCE</scope>
    <source>
        <strain evidence="4">Nanhai2018</strain>
        <tissue evidence="4">Muscle</tissue>
    </source>
</reference>
<evidence type="ECO:0000256" key="2">
    <source>
        <dbReference type="SAM" id="MobiDB-lite"/>
    </source>
</evidence>
<dbReference type="PROSITE" id="PS00675">
    <property type="entry name" value="SIGMA54_INTERACT_1"/>
    <property type="match status" value="1"/>
</dbReference>
<proteinExistence type="predicted"/>
<dbReference type="PANTHER" id="PTHR19860:SF17">
    <property type="entry name" value="FBA DOMAIN-CONTAINING PROTEIN"/>
    <property type="match status" value="1"/>
</dbReference>
<dbReference type="SUPFAM" id="SSF49785">
    <property type="entry name" value="Galactose-binding domain-like"/>
    <property type="match status" value="1"/>
</dbReference>
<feature type="compositionally biased region" description="Basic and acidic residues" evidence="2">
    <location>
        <begin position="1117"/>
        <end position="1143"/>
    </location>
</feature>
<feature type="compositionally biased region" description="Acidic residues" evidence="2">
    <location>
        <begin position="1090"/>
        <end position="1102"/>
    </location>
</feature>
<dbReference type="Pfam" id="PF13271">
    <property type="entry name" value="DUF4062"/>
    <property type="match status" value="1"/>
</dbReference>
<dbReference type="InterPro" id="IPR027417">
    <property type="entry name" value="P-loop_NTPase"/>
</dbReference>
<evidence type="ECO:0000313" key="4">
    <source>
        <dbReference type="EMBL" id="KAJ8035330.1"/>
    </source>
</evidence>
<dbReference type="OrthoDB" id="2325716at2759"/>
<dbReference type="EMBL" id="JAIZAY010000010">
    <property type="protein sequence ID" value="KAJ8035330.1"/>
    <property type="molecule type" value="Genomic_DNA"/>
</dbReference>
<dbReference type="InterPro" id="IPR008979">
    <property type="entry name" value="Galactose-bd-like_sf"/>
</dbReference>
<organism evidence="4 5">
    <name type="scientific">Holothuria leucospilota</name>
    <name type="common">Black long sea cucumber</name>
    <name type="synonym">Mertensiothuria leucospilota</name>
    <dbReference type="NCBI Taxonomy" id="206669"/>
    <lineage>
        <taxon>Eukaryota</taxon>
        <taxon>Metazoa</taxon>
        <taxon>Echinodermata</taxon>
        <taxon>Eleutherozoa</taxon>
        <taxon>Echinozoa</taxon>
        <taxon>Holothuroidea</taxon>
        <taxon>Aspidochirotacea</taxon>
        <taxon>Aspidochirotida</taxon>
        <taxon>Holothuriidae</taxon>
        <taxon>Holothuria</taxon>
    </lineage>
</organism>
<dbReference type="InterPro" id="IPR025662">
    <property type="entry name" value="Sigma_54_int_dom_ATP-bd_1"/>
</dbReference>
<dbReference type="InterPro" id="IPR007111">
    <property type="entry name" value="NACHT_NTPase"/>
</dbReference>
<name>A0A9Q1BZ90_HOLLE</name>
<keyword evidence="5" id="KW-1185">Reference proteome</keyword>
<accession>A0A9Q1BZ90</accession>
<dbReference type="InterPro" id="IPR051191">
    <property type="entry name" value="DCAF12"/>
</dbReference>
<dbReference type="Gene3D" id="3.40.50.300">
    <property type="entry name" value="P-loop containing nucleotide triphosphate hydrolases"/>
    <property type="match status" value="1"/>
</dbReference>
<dbReference type="PROSITE" id="PS51114">
    <property type="entry name" value="FBA"/>
    <property type="match status" value="1"/>
</dbReference>
<dbReference type="PANTHER" id="PTHR19860">
    <property type="entry name" value="DDB1- AND CUL4-ASSOCIATED FACTOR 12-RELATED"/>
    <property type="match status" value="1"/>
</dbReference>
<dbReference type="GO" id="GO:0080008">
    <property type="term" value="C:Cul4-RING E3 ubiquitin ligase complex"/>
    <property type="evidence" value="ECO:0007669"/>
    <property type="project" value="TreeGrafter"/>
</dbReference>